<name>A0A9W7M3Y7_HIBTR</name>
<gene>
    <name evidence="1" type="ORF">HRI_002366600</name>
</gene>
<reference evidence="1" key="1">
    <citation type="submission" date="2023-05" db="EMBL/GenBank/DDBJ databases">
        <title>Genome and transcriptome analyses reveal genes involved in the formation of fine ridges on petal epidermal cells in Hibiscus trionum.</title>
        <authorList>
            <person name="Koshimizu S."/>
            <person name="Masuda S."/>
            <person name="Ishii T."/>
            <person name="Shirasu K."/>
            <person name="Hoshino A."/>
            <person name="Arita M."/>
        </authorList>
    </citation>
    <scope>NUCLEOTIDE SEQUENCE</scope>
    <source>
        <strain evidence="1">Hamamatsu line</strain>
    </source>
</reference>
<protein>
    <submittedName>
        <fullName evidence="1">Uncharacterized protein</fullName>
    </submittedName>
</protein>
<dbReference type="OrthoDB" id="1707020at2759"/>
<evidence type="ECO:0000313" key="1">
    <source>
        <dbReference type="EMBL" id="GMI86973.1"/>
    </source>
</evidence>
<sequence length="96" mass="10957">MIKNHCSNVTALEGVGFKIDEIVQAWNDMYDVKKVTDWCSIIPTGAIVPLPYFKFSIRLGASLSFLLVQYSFSAFDKCKCFSFCSIHFSRSVFMCY</sequence>
<organism evidence="1 2">
    <name type="scientific">Hibiscus trionum</name>
    <name type="common">Flower of an hour</name>
    <dbReference type="NCBI Taxonomy" id="183268"/>
    <lineage>
        <taxon>Eukaryota</taxon>
        <taxon>Viridiplantae</taxon>
        <taxon>Streptophyta</taxon>
        <taxon>Embryophyta</taxon>
        <taxon>Tracheophyta</taxon>
        <taxon>Spermatophyta</taxon>
        <taxon>Magnoliopsida</taxon>
        <taxon>eudicotyledons</taxon>
        <taxon>Gunneridae</taxon>
        <taxon>Pentapetalae</taxon>
        <taxon>rosids</taxon>
        <taxon>malvids</taxon>
        <taxon>Malvales</taxon>
        <taxon>Malvaceae</taxon>
        <taxon>Malvoideae</taxon>
        <taxon>Hibiscus</taxon>
    </lineage>
</organism>
<keyword evidence="2" id="KW-1185">Reference proteome</keyword>
<comment type="caution">
    <text evidence="1">The sequence shown here is derived from an EMBL/GenBank/DDBJ whole genome shotgun (WGS) entry which is preliminary data.</text>
</comment>
<dbReference type="AlphaFoldDB" id="A0A9W7M3Y7"/>
<accession>A0A9W7M3Y7</accession>
<evidence type="ECO:0000313" key="2">
    <source>
        <dbReference type="Proteomes" id="UP001165190"/>
    </source>
</evidence>
<dbReference type="Proteomes" id="UP001165190">
    <property type="component" value="Unassembled WGS sequence"/>
</dbReference>
<dbReference type="EMBL" id="BSYR01000022">
    <property type="protein sequence ID" value="GMI86973.1"/>
    <property type="molecule type" value="Genomic_DNA"/>
</dbReference>
<proteinExistence type="predicted"/>